<feature type="domain" description="Pyrrolo-quinoline quinone repeat" evidence="2">
    <location>
        <begin position="451"/>
        <end position="514"/>
    </location>
</feature>
<reference evidence="4 6" key="3">
    <citation type="journal article" date="2020" name="Biotechnol. Biofuels">
        <title>New insights from the biogas microbiome by comprehensive genome-resolved metagenomics of nearly 1600 species originating from multiple anaerobic digesters.</title>
        <authorList>
            <person name="Campanaro S."/>
            <person name="Treu L."/>
            <person name="Rodriguez-R L.M."/>
            <person name="Kovalovszki A."/>
            <person name="Ziels R.M."/>
            <person name="Maus I."/>
            <person name="Zhu X."/>
            <person name="Kougias P.G."/>
            <person name="Basile A."/>
            <person name="Luo G."/>
            <person name="Schluter A."/>
            <person name="Konstantinidis K.T."/>
            <person name="Angelidaki I."/>
        </authorList>
    </citation>
    <scope>NUCLEOTIDE SEQUENCE [LARGE SCALE GENOMIC DNA]</scope>
    <source>
        <strain evidence="4">AS22ysBPME_46</strain>
    </source>
</reference>
<evidence type="ECO:0000313" key="4">
    <source>
        <dbReference type="EMBL" id="NLK32701.1"/>
    </source>
</evidence>
<dbReference type="OrthoDB" id="136681at2157"/>
<keyword evidence="1" id="KW-0812">Transmembrane</keyword>
<dbReference type="InterPro" id="IPR015943">
    <property type="entry name" value="WD40/YVTN_repeat-like_dom_sf"/>
</dbReference>
<evidence type="ECO:0000256" key="1">
    <source>
        <dbReference type="SAM" id="Phobius"/>
    </source>
</evidence>
<keyword evidence="1" id="KW-0472">Membrane</keyword>
<keyword evidence="5" id="KW-1185">Reference proteome</keyword>
<feature type="transmembrane region" description="Helical" evidence="1">
    <location>
        <begin position="558"/>
        <end position="578"/>
    </location>
</feature>
<dbReference type="PANTHER" id="PTHR34512">
    <property type="entry name" value="CELL SURFACE PROTEIN"/>
    <property type="match status" value="1"/>
</dbReference>
<dbReference type="SMART" id="SM00564">
    <property type="entry name" value="PQQ"/>
    <property type="match status" value="6"/>
</dbReference>
<feature type="domain" description="Pyrrolo-quinoline quinone repeat" evidence="2">
    <location>
        <begin position="346"/>
        <end position="437"/>
    </location>
</feature>
<dbReference type="Proteomes" id="UP000053087">
    <property type="component" value="Chromosome"/>
</dbReference>
<accession>A0A660HPG4</accession>
<feature type="transmembrane region" description="Helical" evidence="1">
    <location>
        <begin position="526"/>
        <end position="546"/>
    </location>
</feature>
<dbReference type="PANTHER" id="PTHR34512:SF30">
    <property type="entry name" value="OUTER MEMBRANE PROTEIN ASSEMBLY FACTOR BAMB"/>
    <property type="match status" value="1"/>
</dbReference>
<reference evidence="3" key="2">
    <citation type="submission" date="2018-10" db="EMBL/GenBank/DDBJ databases">
        <authorList>
            <person name="Fischer M.A."/>
            <person name="Kern T."/>
            <person name="Deppenmeier U."/>
            <person name="Schmitz R.A."/>
            <person name="Rother M."/>
        </authorList>
    </citation>
    <scope>NUCLEOTIDE SEQUENCE</scope>
    <source>
        <strain evidence="3">E03.2</strain>
    </source>
</reference>
<gene>
    <name evidence="3" type="ORF">AOB57_001790</name>
    <name evidence="4" type="ORF">GX302_07665</name>
</gene>
<dbReference type="Proteomes" id="UP000585579">
    <property type="component" value="Unassembled WGS sequence"/>
</dbReference>
<dbReference type="InterPro" id="IPR018391">
    <property type="entry name" value="PQQ_b-propeller_rpt"/>
</dbReference>
<feature type="transmembrane region" description="Helical" evidence="1">
    <location>
        <begin position="584"/>
        <end position="610"/>
    </location>
</feature>
<evidence type="ECO:0000259" key="2">
    <source>
        <dbReference type="Pfam" id="PF13360"/>
    </source>
</evidence>
<dbReference type="EMBL" id="CP032683">
    <property type="protein sequence ID" value="AYK14102.1"/>
    <property type="molecule type" value="Genomic_DNA"/>
</dbReference>
<dbReference type="InterPro" id="IPR011047">
    <property type="entry name" value="Quinoprotein_ADH-like_sf"/>
</dbReference>
<dbReference type="AlphaFoldDB" id="A0A660HPG4"/>
<organism evidence="3 5">
    <name type="scientific">Methanosarcina flavescens</name>
    <dbReference type="NCBI Taxonomy" id="1715806"/>
    <lineage>
        <taxon>Archaea</taxon>
        <taxon>Methanobacteriati</taxon>
        <taxon>Methanobacteriota</taxon>
        <taxon>Stenosarchaea group</taxon>
        <taxon>Methanomicrobia</taxon>
        <taxon>Methanosarcinales</taxon>
        <taxon>Methanosarcinaceae</taxon>
        <taxon>Methanosarcina</taxon>
    </lineage>
</organism>
<evidence type="ECO:0000313" key="5">
    <source>
        <dbReference type="Proteomes" id="UP000053087"/>
    </source>
</evidence>
<proteinExistence type="predicted"/>
<dbReference type="KEGG" id="mfz:AOB57_001790"/>
<dbReference type="SUPFAM" id="SSF50998">
    <property type="entry name" value="Quinoprotein alcohol dehydrogenase-like"/>
    <property type="match status" value="2"/>
</dbReference>
<evidence type="ECO:0000313" key="3">
    <source>
        <dbReference type="EMBL" id="AYK14102.1"/>
    </source>
</evidence>
<feature type="domain" description="Pyrrolo-quinoline quinone repeat" evidence="2">
    <location>
        <begin position="209"/>
        <end position="307"/>
    </location>
</feature>
<dbReference type="Gene3D" id="2.130.10.10">
    <property type="entry name" value="YVTN repeat-like/Quinoprotein amine dehydrogenase"/>
    <property type="match status" value="2"/>
</dbReference>
<name>A0A660HPG4_9EURY</name>
<dbReference type="Pfam" id="PF13360">
    <property type="entry name" value="PQQ_2"/>
    <property type="match status" value="3"/>
</dbReference>
<sequence length="615" mass="68232">MHPVIKNSLILALLLFFSLFASVSVASATDIVLDTEHHHLGDNFKEELNPGDPEGLVYTATFTLDPSADIESAELTMTGKSIVPGPTKEFLDKVYLNEIEIGTLNDYVPAETPDSASVSIKIPIHHSFFDPGTNTIKISSGSNANRSNYDDFEFYNLSLHLSEVEPVTLAPPLEVAWTYKFPWRLIHGAPEFEILAADGVLFICQGYSETSVTAIDAETGELLWDKKLTGQGHLGYKDGVLIVLSYPTVDALNAKNGELLWSRGYQGGWPDIPLIFGDTLFVSEYGSRYVTAIDIESSALKWDYEINLTGSGNRNTNSYYISGLQTNGNILALRSNLYDIPYEHGLIALDIDTGKEVWRYTDLREHSPDPLFYKDLIYIGGEEIVALSAKSGEEVWKTDTNGWVISTEIKNGKLVVKEELSNYSRRSVFLDVNTGEILEELPCSERYFSSSAVTDEYVYSTSGCKIRVFDPVTGEPVWSSRIKGAALSEPTLYKDKLYLVSSDGVLYAFEHGEGGLFFTRGLEDSAILYLPPVATAGMLFLLSFLLRKNENKTLVLGYWLIALVGVLLLSFIAIQPYFIAWDIFGLLTFLVLCALGVILLFGIIFLVFGLRKRGK</sequence>
<protein>
    <submittedName>
        <fullName evidence="4">PQQ-binding-like beta-propeller repeat protein</fullName>
    </submittedName>
</protein>
<keyword evidence="1" id="KW-1133">Transmembrane helix</keyword>
<evidence type="ECO:0000313" key="6">
    <source>
        <dbReference type="Proteomes" id="UP000585579"/>
    </source>
</evidence>
<dbReference type="EMBL" id="JAAYQL010000042">
    <property type="protein sequence ID" value="NLK32701.1"/>
    <property type="molecule type" value="Genomic_DNA"/>
</dbReference>
<dbReference type="InterPro" id="IPR002372">
    <property type="entry name" value="PQQ_rpt_dom"/>
</dbReference>
<reference evidence="3 5" key="1">
    <citation type="journal article" date="2016" name="Int. J. Syst. Evol. Microbiol.">
        <title>Methanosarcina flavescens sp. nov., a methanogenic archaeon isolated from a full-scale anaerobic digester.</title>
        <authorList>
            <person name="Kern T."/>
            <person name="Fischer M.A."/>
            <person name="Deppenmeier U."/>
            <person name="Schmitz R.A."/>
            <person name="Rother M."/>
        </authorList>
    </citation>
    <scope>NUCLEOTIDE SEQUENCE [LARGE SCALE GENOMIC DNA]</scope>
    <source>
        <strain evidence="3 5">E03.2</strain>
    </source>
</reference>